<name>T0J4S0_9SPHN</name>
<dbReference type="AlphaFoldDB" id="T0J4S0"/>
<proteinExistence type="predicted"/>
<evidence type="ECO:0000313" key="1">
    <source>
        <dbReference type="EMBL" id="EQB16959.1"/>
    </source>
</evidence>
<organism evidence="1 2">
    <name type="scientific">Sphingobium lactosutens DS20</name>
    <dbReference type="NCBI Taxonomy" id="1331060"/>
    <lineage>
        <taxon>Bacteria</taxon>
        <taxon>Pseudomonadati</taxon>
        <taxon>Pseudomonadota</taxon>
        <taxon>Alphaproteobacteria</taxon>
        <taxon>Sphingomonadales</taxon>
        <taxon>Sphingomonadaceae</taxon>
        <taxon>Sphingobium</taxon>
    </lineage>
</organism>
<keyword evidence="2" id="KW-1185">Reference proteome</keyword>
<sequence>MQLNEVMLGLRRCAASQIAKHEACIAEQKHMEELHRQRDTLRARIAAEQRAVDQFYREAEAWQEARILRSYIKAVEAQRGSRDDKGETVAWARWARDQADRLDPLCSSPSSILDTPRRQYRELDQYEILNEDGTIERIWG</sequence>
<dbReference type="EMBL" id="ATDP01000073">
    <property type="protein sequence ID" value="EQB16959.1"/>
    <property type="molecule type" value="Genomic_DNA"/>
</dbReference>
<dbReference type="PATRIC" id="fig|1331060.3.peg.1091"/>
<accession>T0J4S0</accession>
<reference evidence="1 2" key="1">
    <citation type="journal article" date="2013" name="Genome Announc.">
        <title>Draft Genome Sequence of Sphingobium lactosutens Strain DS20T, Isolated from a Hexachlorocyclohexane Dumpsite.</title>
        <authorList>
            <person name="Kumar R."/>
            <person name="Dwivedi V."/>
            <person name="Negi V."/>
            <person name="Khurana J.P."/>
            <person name="Lal R."/>
        </authorList>
    </citation>
    <scope>NUCLEOTIDE SEQUENCE [LARGE SCALE GENOMIC DNA]</scope>
    <source>
        <strain evidence="1 2">DS20</strain>
    </source>
</reference>
<evidence type="ECO:0000313" key="2">
    <source>
        <dbReference type="Proteomes" id="UP000015531"/>
    </source>
</evidence>
<protein>
    <submittedName>
        <fullName evidence="1">Uncharacterized protein</fullName>
    </submittedName>
</protein>
<gene>
    <name evidence="1" type="ORF">RLDS_05855</name>
</gene>
<comment type="caution">
    <text evidence="1">The sequence shown here is derived from an EMBL/GenBank/DDBJ whole genome shotgun (WGS) entry which is preliminary data.</text>
</comment>
<dbReference type="Proteomes" id="UP000015531">
    <property type="component" value="Unassembled WGS sequence"/>
</dbReference>